<dbReference type="Proteomes" id="UP000012488">
    <property type="component" value="Chromosome"/>
</dbReference>
<evidence type="ECO:0000313" key="4">
    <source>
        <dbReference type="EMBL" id="QGY02382.1"/>
    </source>
</evidence>
<protein>
    <submittedName>
        <fullName evidence="4">Adenylate/guanylate cyclase domain-containing response regulator</fullName>
    </submittedName>
</protein>
<dbReference type="CDD" id="cd07302">
    <property type="entry name" value="CHD"/>
    <property type="match status" value="1"/>
</dbReference>
<dbReference type="PROSITE" id="PS50110">
    <property type="entry name" value="RESPONSE_REGULATORY"/>
    <property type="match status" value="1"/>
</dbReference>
<dbReference type="PANTHER" id="PTHR43081">
    <property type="entry name" value="ADENYLATE CYCLASE, TERMINAL-DIFFERENTIATION SPECIFIC-RELATED"/>
    <property type="match status" value="1"/>
</dbReference>
<dbReference type="InterPro" id="IPR029787">
    <property type="entry name" value="Nucleotide_cyclase"/>
</dbReference>
<dbReference type="Pfam" id="PF00211">
    <property type="entry name" value="Guanylate_cyc"/>
    <property type="match status" value="1"/>
</dbReference>
<evidence type="ECO:0000259" key="2">
    <source>
        <dbReference type="PROSITE" id="PS50110"/>
    </source>
</evidence>
<reference evidence="4 5" key="1">
    <citation type="journal article" date="2012" name="Genet. Mol. Biol.">
        <title>Analysis of 16S rRNA and mxaF genes revealing insights into Methylobacterium niche-specific plant association.</title>
        <authorList>
            <person name="Dourado M.N."/>
            <person name="Andreote F.D."/>
            <person name="Dini-Andreote F."/>
            <person name="Conti R."/>
            <person name="Araujo J.M."/>
            <person name="Araujo W.L."/>
        </authorList>
    </citation>
    <scope>NUCLEOTIDE SEQUENCE [LARGE SCALE GENOMIC DNA]</scope>
    <source>
        <strain evidence="4 5">SR1.6/6</strain>
    </source>
</reference>
<dbReference type="PANTHER" id="PTHR43081:SF20">
    <property type="entry name" value="TWO-COMPONENT RESPONSE REGULATOR"/>
    <property type="match status" value="1"/>
</dbReference>
<name>A0A6B9FK47_9HYPH</name>
<proteinExistence type="predicted"/>
<dbReference type="Gene3D" id="3.30.70.1230">
    <property type="entry name" value="Nucleotide cyclase"/>
    <property type="match status" value="1"/>
</dbReference>
<dbReference type="SMART" id="SM00448">
    <property type="entry name" value="REC"/>
    <property type="match status" value="1"/>
</dbReference>
<dbReference type="KEGG" id="mmes:MMSR116_11225"/>
<gene>
    <name evidence="4" type="ORF">MMSR116_11225</name>
</gene>
<organism evidence="4 5">
    <name type="scientific">Methylobacterium mesophilicum SR1.6/6</name>
    <dbReference type="NCBI Taxonomy" id="908290"/>
    <lineage>
        <taxon>Bacteria</taxon>
        <taxon>Pseudomonadati</taxon>
        <taxon>Pseudomonadota</taxon>
        <taxon>Alphaproteobacteria</taxon>
        <taxon>Hyphomicrobiales</taxon>
        <taxon>Methylobacteriaceae</taxon>
        <taxon>Methylobacterium</taxon>
    </lineage>
</organism>
<dbReference type="InterPro" id="IPR001789">
    <property type="entry name" value="Sig_transdc_resp-reg_receiver"/>
</dbReference>
<dbReference type="EMBL" id="CP043538">
    <property type="protein sequence ID" value="QGY02382.1"/>
    <property type="molecule type" value="Genomic_DNA"/>
</dbReference>
<dbReference type="Pfam" id="PF00072">
    <property type="entry name" value="Response_reg"/>
    <property type="match status" value="1"/>
</dbReference>
<dbReference type="InterPro" id="IPR050697">
    <property type="entry name" value="Adenylyl/Guanylyl_Cyclase_3/4"/>
</dbReference>
<dbReference type="RefSeq" id="WP_010683106.1">
    <property type="nucleotide sequence ID" value="NZ_CP043538.1"/>
</dbReference>
<feature type="modified residue" description="4-aspartylphosphate" evidence="1">
    <location>
        <position position="63"/>
    </location>
</feature>
<dbReference type="CDD" id="cd17536">
    <property type="entry name" value="REC_YesN-like"/>
    <property type="match status" value="1"/>
</dbReference>
<dbReference type="SUPFAM" id="SSF52172">
    <property type="entry name" value="CheY-like"/>
    <property type="match status" value="1"/>
</dbReference>
<sequence>MIPGLPSAKILVVDDEPDLEALITQKFRRQIRQNLVTFVFAHDGHEALERLAEHRDVDLVVSDINMPRMDGLTLLAKLQDLADRPSTIIVSAYGDMANIRTAMNRGAFDFLTKPIDFADLETTIERTLRHVEALREGRRRQTLAERAHASLARYFSPNLAEQLAGDASGLELGGHRRDVASLFTDIAGFTSLVESLDPALLAEILNGYFAEITDLVFLHEGTVAKIVGDAIHVLFGAPGDQPDHAARAVVCALALDQTAEAFRARWRERGIEIGATRIGVHAGPAIVGNFGGGRYFDYTAYGDTINTAARLENANKAFGTRICVSESVVIRAGEFRGRPLGDLLLRGKQEALRAFEPLAEASYDDDALGRYREAFNRLEAGEAGALPAFAGLVGLRPDDGVAAFHLKRLLNGSSGTRIEVR</sequence>
<dbReference type="GO" id="GO:0000160">
    <property type="term" value="P:phosphorelay signal transduction system"/>
    <property type="evidence" value="ECO:0007669"/>
    <property type="project" value="InterPro"/>
</dbReference>
<accession>A0A6B9FK47</accession>
<dbReference type="SMART" id="SM00044">
    <property type="entry name" value="CYCc"/>
    <property type="match status" value="1"/>
</dbReference>
<dbReference type="SUPFAM" id="SSF55073">
    <property type="entry name" value="Nucleotide cyclase"/>
    <property type="match status" value="1"/>
</dbReference>
<reference evidence="4 5" key="2">
    <citation type="journal article" date="2013" name="Genome Announc.">
        <title>Draft Genome Sequence of Methylobacterium mesophilicum Strain SR1.6/6, Isolated from Citrus sinensis.</title>
        <authorList>
            <person name="Marinho Almeida D."/>
            <person name="Dini-Andreote F."/>
            <person name="Camargo Neves A.A."/>
            <person name="Juca Ramos R.T."/>
            <person name="Andreote F.D."/>
            <person name="Carneiro A.R."/>
            <person name="Oliveira de Souza Lima A."/>
            <person name="Caracciolo Gomes de Sa P.H."/>
            <person name="Ribeiro Barbosa M.S."/>
            <person name="Araujo W.L."/>
            <person name="Silva A."/>
        </authorList>
    </citation>
    <scope>NUCLEOTIDE SEQUENCE [LARGE SCALE GENOMIC DNA]</scope>
    <source>
        <strain evidence="4 5">SR1.6/6</strain>
    </source>
</reference>
<dbReference type="GO" id="GO:0004016">
    <property type="term" value="F:adenylate cyclase activity"/>
    <property type="evidence" value="ECO:0007669"/>
    <property type="project" value="UniProtKB-ARBA"/>
</dbReference>
<dbReference type="OrthoDB" id="9789782at2"/>
<keyword evidence="1" id="KW-0597">Phosphoprotein</keyword>
<dbReference type="AlphaFoldDB" id="A0A6B9FK47"/>
<dbReference type="PROSITE" id="PS50125">
    <property type="entry name" value="GUANYLATE_CYCLASE_2"/>
    <property type="match status" value="1"/>
</dbReference>
<dbReference type="InterPro" id="IPR001054">
    <property type="entry name" value="A/G_cyclase"/>
</dbReference>
<evidence type="ECO:0000256" key="1">
    <source>
        <dbReference type="PROSITE-ProRule" id="PRU00169"/>
    </source>
</evidence>
<dbReference type="InterPro" id="IPR011006">
    <property type="entry name" value="CheY-like_superfamily"/>
</dbReference>
<dbReference type="GO" id="GO:0006171">
    <property type="term" value="P:cAMP biosynthetic process"/>
    <property type="evidence" value="ECO:0007669"/>
    <property type="project" value="TreeGrafter"/>
</dbReference>
<dbReference type="Gene3D" id="3.40.50.2300">
    <property type="match status" value="1"/>
</dbReference>
<feature type="domain" description="Response regulatory" evidence="2">
    <location>
        <begin position="9"/>
        <end position="128"/>
    </location>
</feature>
<evidence type="ECO:0000259" key="3">
    <source>
        <dbReference type="PROSITE" id="PS50125"/>
    </source>
</evidence>
<evidence type="ECO:0000313" key="5">
    <source>
        <dbReference type="Proteomes" id="UP000012488"/>
    </source>
</evidence>
<feature type="domain" description="Guanylate cyclase" evidence="3">
    <location>
        <begin position="180"/>
        <end position="312"/>
    </location>
</feature>